<gene>
    <name evidence="1" type="ORF">GCM10011503_10350</name>
</gene>
<protein>
    <submittedName>
        <fullName evidence="1">Uncharacterized protein</fullName>
    </submittedName>
</protein>
<name>A0ABQ1J9S1_9PROT</name>
<comment type="caution">
    <text evidence="1">The sequence shown here is derived from an EMBL/GenBank/DDBJ whole genome shotgun (WGS) entry which is preliminary data.</text>
</comment>
<reference evidence="2" key="1">
    <citation type="journal article" date="2019" name="Int. J. Syst. Evol. Microbiol.">
        <title>The Global Catalogue of Microorganisms (GCM) 10K type strain sequencing project: providing services to taxonomists for standard genome sequencing and annotation.</title>
        <authorList>
            <consortium name="The Broad Institute Genomics Platform"/>
            <consortium name="The Broad Institute Genome Sequencing Center for Infectious Disease"/>
            <person name="Wu L."/>
            <person name="Ma J."/>
        </authorList>
    </citation>
    <scope>NUCLEOTIDE SEQUENCE [LARGE SCALE GENOMIC DNA]</scope>
    <source>
        <strain evidence="2">CGMCC 1.15928</strain>
    </source>
</reference>
<dbReference type="Proteomes" id="UP000628854">
    <property type="component" value="Unassembled WGS sequence"/>
</dbReference>
<keyword evidence="2" id="KW-1185">Reference proteome</keyword>
<evidence type="ECO:0000313" key="2">
    <source>
        <dbReference type="Proteomes" id="UP000628854"/>
    </source>
</evidence>
<organism evidence="1 2">
    <name type="scientific">Henriciella pelagia</name>
    <dbReference type="NCBI Taxonomy" id="1977912"/>
    <lineage>
        <taxon>Bacteria</taxon>
        <taxon>Pseudomonadati</taxon>
        <taxon>Pseudomonadota</taxon>
        <taxon>Alphaproteobacteria</taxon>
        <taxon>Hyphomonadales</taxon>
        <taxon>Hyphomonadaceae</taxon>
        <taxon>Henriciella</taxon>
    </lineage>
</organism>
<accession>A0ABQ1J9S1</accession>
<dbReference type="EMBL" id="BMKF01000001">
    <property type="protein sequence ID" value="GGB63573.1"/>
    <property type="molecule type" value="Genomic_DNA"/>
</dbReference>
<sequence>MTGIIAMTVAFAAVAPEASRAFRADHLTKKQAGTRQRAGFLREACPSACLERPPCVTHATVHGLME</sequence>
<proteinExistence type="predicted"/>
<evidence type="ECO:0000313" key="1">
    <source>
        <dbReference type="EMBL" id="GGB63573.1"/>
    </source>
</evidence>